<dbReference type="AlphaFoldDB" id="A0A8A4U128"/>
<proteinExistence type="predicted"/>
<name>A0A8A4U128_SULCO</name>
<protein>
    <submittedName>
        <fullName evidence="1">Uncharacterized protein</fullName>
    </submittedName>
</protein>
<dbReference type="EMBL" id="CP071793">
    <property type="protein sequence ID" value="QTD52445.1"/>
    <property type="molecule type" value="Genomic_DNA"/>
</dbReference>
<dbReference type="KEGG" id="scor:J3U87_08235"/>
<organism evidence="1 2">
    <name type="scientific">Sulfidibacter corallicola</name>
    <dbReference type="NCBI Taxonomy" id="2818388"/>
    <lineage>
        <taxon>Bacteria</taxon>
        <taxon>Pseudomonadati</taxon>
        <taxon>Acidobacteriota</taxon>
        <taxon>Holophagae</taxon>
        <taxon>Acanthopleuribacterales</taxon>
        <taxon>Acanthopleuribacteraceae</taxon>
        <taxon>Sulfidibacter</taxon>
    </lineage>
</organism>
<accession>A0A8A4U128</accession>
<keyword evidence="2" id="KW-1185">Reference proteome</keyword>
<evidence type="ECO:0000313" key="2">
    <source>
        <dbReference type="Proteomes" id="UP000663929"/>
    </source>
</evidence>
<dbReference type="RefSeq" id="WP_237382554.1">
    <property type="nucleotide sequence ID" value="NZ_CP071793.1"/>
</dbReference>
<evidence type="ECO:0000313" key="1">
    <source>
        <dbReference type="EMBL" id="QTD52445.1"/>
    </source>
</evidence>
<sequence length="148" mass="16140">MAKMVAPMNHSSIFCGIGSGPVPSNHPRFPMEADILEKYGAKGRFFPMPPCSACPGGIFFRCANLSSMGDESRFGGQIIPPQSLRIRAKLWLGISNCLVLSGLCFWHRRCCSQVTEKRKGFGQTLESTSVVRGAIVCRTAFSCPFSSE</sequence>
<dbReference type="Proteomes" id="UP000663929">
    <property type="component" value="Chromosome"/>
</dbReference>
<gene>
    <name evidence="1" type="ORF">J3U87_08235</name>
</gene>
<reference evidence="1" key="1">
    <citation type="submission" date="2021-03" db="EMBL/GenBank/DDBJ databases">
        <title>Acanthopleuribacteraceae sp. M133.</title>
        <authorList>
            <person name="Wang G."/>
        </authorList>
    </citation>
    <scope>NUCLEOTIDE SEQUENCE</scope>
    <source>
        <strain evidence="1">M133</strain>
    </source>
</reference>